<feature type="region of interest" description="Disordered" evidence="1">
    <location>
        <begin position="228"/>
        <end position="319"/>
    </location>
</feature>
<feature type="compositionally biased region" description="Basic and acidic residues" evidence="1">
    <location>
        <begin position="282"/>
        <end position="294"/>
    </location>
</feature>
<dbReference type="CDD" id="cd17039">
    <property type="entry name" value="Ubl_ubiquitin_like"/>
    <property type="match status" value="1"/>
</dbReference>
<feature type="region of interest" description="Disordered" evidence="1">
    <location>
        <begin position="654"/>
        <end position="701"/>
    </location>
</feature>
<dbReference type="RefSeq" id="XP_018148698.1">
    <property type="nucleotide sequence ID" value="XM_018290586.1"/>
</dbReference>
<evidence type="ECO:0000256" key="1">
    <source>
        <dbReference type="SAM" id="MobiDB-lite"/>
    </source>
</evidence>
<reference evidence="2 3" key="1">
    <citation type="journal article" date="2016" name="PLoS Pathog.">
        <title>Biosynthesis of antibiotic leucinostatins in bio-control fungus Purpureocillium lilacinum and their inhibition on phytophthora revealed by genome mining.</title>
        <authorList>
            <person name="Wang G."/>
            <person name="Liu Z."/>
            <person name="Lin R."/>
            <person name="Li E."/>
            <person name="Mao Z."/>
            <person name="Ling J."/>
            <person name="Yang Y."/>
            <person name="Yin W.B."/>
            <person name="Xie B."/>
        </authorList>
    </citation>
    <scope>NUCLEOTIDE SEQUENCE [LARGE SCALE GENOMIC DNA]</scope>
    <source>
        <strain evidence="2">170</strain>
    </source>
</reference>
<name>A0A179G428_METCM</name>
<proteinExistence type="predicted"/>
<gene>
    <name evidence="2" type="ORF">VFPPC_12809</name>
</gene>
<feature type="compositionally biased region" description="Polar residues" evidence="1">
    <location>
        <begin position="272"/>
        <end position="281"/>
    </location>
</feature>
<comment type="caution">
    <text evidence="2">The sequence shown here is derived from an EMBL/GenBank/DDBJ whole genome shotgun (WGS) entry which is preliminary data.</text>
</comment>
<keyword evidence="3" id="KW-1185">Reference proteome</keyword>
<dbReference type="Proteomes" id="UP000078397">
    <property type="component" value="Unassembled WGS sequence"/>
</dbReference>
<protein>
    <recommendedName>
        <fullName evidence="4">Ubiquitin-like domain-containing protein</fullName>
    </recommendedName>
</protein>
<dbReference type="SUPFAM" id="SSF54236">
    <property type="entry name" value="Ubiquitin-like"/>
    <property type="match status" value="1"/>
</dbReference>
<evidence type="ECO:0000313" key="3">
    <source>
        <dbReference type="Proteomes" id="UP000078397"/>
    </source>
</evidence>
<dbReference type="InterPro" id="IPR029071">
    <property type="entry name" value="Ubiquitin-like_domsf"/>
</dbReference>
<evidence type="ECO:0008006" key="4">
    <source>
        <dbReference type="Google" id="ProtNLM"/>
    </source>
</evidence>
<feature type="compositionally biased region" description="Polar residues" evidence="1">
    <location>
        <begin position="360"/>
        <end position="374"/>
    </location>
</feature>
<dbReference type="GeneID" id="28854580"/>
<evidence type="ECO:0000313" key="2">
    <source>
        <dbReference type="EMBL" id="OAQ72615.1"/>
    </source>
</evidence>
<organism evidence="2 3">
    <name type="scientific">Pochonia chlamydosporia 170</name>
    <dbReference type="NCBI Taxonomy" id="1380566"/>
    <lineage>
        <taxon>Eukaryota</taxon>
        <taxon>Fungi</taxon>
        <taxon>Dikarya</taxon>
        <taxon>Ascomycota</taxon>
        <taxon>Pezizomycotina</taxon>
        <taxon>Sordariomycetes</taxon>
        <taxon>Hypocreomycetidae</taxon>
        <taxon>Hypocreales</taxon>
        <taxon>Clavicipitaceae</taxon>
        <taxon>Pochonia</taxon>
    </lineage>
</organism>
<feature type="compositionally biased region" description="Pro residues" evidence="1">
    <location>
        <begin position="615"/>
        <end position="625"/>
    </location>
</feature>
<sequence length="701" mass="76747">MTDCLEGTGHQDQESSIYPHGTITTPVEPENALVSDDEYSQRLQELADLPKVRTNIQGLSGVMFALTLPMPMEFSILHSVISMSAAMPSELFDLHCEGRVLRPGIHRLRDETTLRIVLRNPNMFTPFSKIATLDIKTRTHGDFLLDLERPYDSLVAHVKAQIQGLINRPAEQFQLYFGNKPIESGYYLWCYGVWDKAPVVLEILNRQLPRPPRYQALVDFVKTLLSPPEAPRGALPARSVKDGNADEKHGSRSAEEASYNGLHAEQPEALQKRTNSQQQARSTERQPNEKHPGNDPDETTPKVSAEASSQPCPTGKLESQAHSLHMATPTYSNVSVETAVEPISSWGVEPVPKTQRRAMQATQDASTSTVPTGLPLSSPSALAADDPHDDNLYSDAADPSTAQMMPIEHTHYAGGGLGARVAETIDGQQRVPQLDSSHPAVPDVLQDYEQIQETIPRLTIEEEAAGNKITSATINFWVREISCADTANLAVIAGIVDLNPYAGATRRSHKITCKPAKGMIGAEIMLAAVKTGLETVKSIQFELEDVISLKDFQSTFCSEGRRTTAGRHGTNDIIRFDVQGLDGDANRLCAVLAETDTLSSSARWVTLYITKLPPPRIPTPPPPPVVKRKPRVRPTQEPVASITATNPPECVTAEQEYVGSPSKPPAKLDTATTIDPATVKQKRRSKISGFAKSLLKSKKRE</sequence>
<dbReference type="KEGG" id="pchm:VFPPC_12809"/>
<feature type="region of interest" description="Disordered" evidence="1">
    <location>
        <begin position="615"/>
        <end position="639"/>
    </location>
</feature>
<accession>A0A179G428</accession>
<dbReference type="EMBL" id="LSBJ02000001">
    <property type="protein sequence ID" value="OAQ72615.1"/>
    <property type="molecule type" value="Genomic_DNA"/>
</dbReference>
<feature type="compositionally biased region" description="Basic and acidic residues" evidence="1">
    <location>
        <begin position="239"/>
        <end position="255"/>
    </location>
</feature>
<feature type="region of interest" description="Disordered" evidence="1">
    <location>
        <begin position="1"/>
        <end position="22"/>
    </location>
</feature>
<dbReference type="AlphaFoldDB" id="A0A179G428"/>
<feature type="region of interest" description="Disordered" evidence="1">
    <location>
        <begin position="347"/>
        <end position="374"/>
    </location>
</feature>